<protein>
    <submittedName>
        <fullName evidence="1">Uncharacterized protein</fullName>
    </submittedName>
</protein>
<reference evidence="1 2" key="1">
    <citation type="journal article" date="2020" name="bioRxiv">
        <title>Sequence and annotation of 42 cannabis genomes reveals extensive copy number variation in cannabinoid synthesis and pathogen resistance genes.</title>
        <authorList>
            <person name="Mckernan K.J."/>
            <person name="Helbert Y."/>
            <person name="Kane L.T."/>
            <person name="Ebling H."/>
            <person name="Zhang L."/>
            <person name="Liu B."/>
            <person name="Eaton Z."/>
            <person name="Mclaughlin S."/>
            <person name="Kingan S."/>
            <person name="Baybayan P."/>
            <person name="Concepcion G."/>
            <person name="Jordan M."/>
            <person name="Riva A."/>
            <person name="Barbazuk W."/>
            <person name="Harkins T."/>
        </authorList>
    </citation>
    <scope>NUCLEOTIDE SEQUENCE [LARGE SCALE GENOMIC DNA]</scope>
    <source>
        <strain evidence="2">cv. Jamaican Lion 4</strain>
        <tissue evidence="1">Leaf</tissue>
    </source>
</reference>
<keyword evidence="2" id="KW-1185">Reference proteome</keyword>
<evidence type="ECO:0000313" key="2">
    <source>
        <dbReference type="Proteomes" id="UP000583929"/>
    </source>
</evidence>
<comment type="caution">
    <text evidence="1">The sequence shown here is derived from an EMBL/GenBank/DDBJ whole genome shotgun (WGS) entry which is preliminary data.</text>
</comment>
<name>A0A7J6FIH9_CANSA</name>
<organism evidence="1 2">
    <name type="scientific">Cannabis sativa</name>
    <name type="common">Hemp</name>
    <name type="synonym">Marijuana</name>
    <dbReference type="NCBI Taxonomy" id="3483"/>
    <lineage>
        <taxon>Eukaryota</taxon>
        <taxon>Viridiplantae</taxon>
        <taxon>Streptophyta</taxon>
        <taxon>Embryophyta</taxon>
        <taxon>Tracheophyta</taxon>
        <taxon>Spermatophyta</taxon>
        <taxon>Magnoliopsida</taxon>
        <taxon>eudicotyledons</taxon>
        <taxon>Gunneridae</taxon>
        <taxon>Pentapetalae</taxon>
        <taxon>rosids</taxon>
        <taxon>fabids</taxon>
        <taxon>Rosales</taxon>
        <taxon>Cannabaceae</taxon>
        <taxon>Cannabis</taxon>
    </lineage>
</organism>
<dbReference type="AlphaFoldDB" id="A0A7J6FIH9"/>
<proteinExistence type="predicted"/>
<gene>
    <name evidence="1" type="ORF">G4B88_021703</name>
</gene>
<evidence type="ECO:0000313" key="1">
    <source>
        <dbReference type="EMBL" id="KAF4370524.1"/>
    </source>
</evidence>
<accession>A0A7J6FIH9</accession>
<dbReference type="EMBL" id="JAATIQ010000204">
    <property type="protein sequence ID" value="KAF4370524.1"/>
    <property type="molecule type" value="Genomic_DNA"/>
</dbReference>
<dbReference type="Proteomes" id="UP000583929">
    <property type="component" value="Unassembled WGS sequence"/>
</dbReference>
<sequence>MGLWITLPPQPIHLKTTHQI</sequence>